<evidence type="ECO:0000313" key="2">
    <source>
        <dbReference type="Proteomes" id="UP000464330"/>
    </source>
</evidence>
<accession>A0A6C0QQC0</accession>
<dbReference type="AlphaFoldDB" id="A0A6C0QQC0"/>
<dbReference type="Proteomes" id="UP000464330">
    <property type="component" value="Chromosome"/>
</dbReference>
<organism evidence="1 2">
    <name type="scientific">Paenibacillus larvae subsp. larvae</name>
    <dbReference type="NCBI Taxonomy" id="147375"/>
    <lineage>
        <taxon>Bacteria</taxon>
        <taxon>Bacillati</taxon>
        <taxon>Bacillota</taxon>
        <taxon>Bacilli</taxon>
        <taxon>Bacillales</taxon>
        <taxon>Paenibacillaceae</taxon>
        <taxon>Paenibacillus</taxon>
    </lineage>
</organism>
<protein>
    <submittedName>
        <fullName evidence="1">Uncharacterized protein</fullName>
    </submittedName>
</protein>
<reference evidence="1 2" key="1">
    <citation type="journal article" date="2020" name="Int. J. Med. Microbiol.">
        <title>Discovery of Paenibacillus larvae ERIC V: Phenotypic and genomic comparison to genotypes ERIC I-IV reveal different inventories of virulence factors which correlate with epidemiological prevalences of American Foulbrood.</title>
        <authorList>
            <person name="Beims H."/>
            <person name="Bunk B."/>
            <person name="Erler S."/>
            <person name="Mohr K.I."/>
            <person name="Sproer C."/>
            <person name="Pradella S."/>
            <person name="Gunther G."/>
            <person name="Rohde M."/>
            <person name="von der Ohe W."/>
            <person name="Steinert M."/>
        </authorList>
    </citation>
    <scope>NUCLEOTIDE SEQUENCE [LARGE SCALE GENOMIC DNA]</scope>
    <source>
        <strain evidence="1">Eric_V</strain>
    </source>
</reference>
<sequence length="60" mass="6988">MKSLEEVIREMKQHNVDLFTIEKEIKQLEYELSQYLINQEDIGSEGNQGTVRTSVFEIVG</sequence>
<dbReference type="EMBL" id="CP019717">
    <property type="protein sequence ID" value="QHZ50873.1"/>
    <property type="molecule type" value="Genomic_DNA"/>
</dbReference>
<proteinExistence type="predicted"/>
<dbReference type="RefSeq" id="WP_172423111.1">
    <property type="nucleotide sequence ID" value="NZ_CP019717.1"/>
</dbReference>
<gene>
    <name evidence="1" type="ORF">ERICV_01718</name>
</gene>
<name>A0A6C0QQC0_9BACL</name>
<evidence type="ECO:0000313" key="1">
    <source>
        <dbReference type="EMBL" id="QHZ50873.1"/>
    </source>
</evidence>